<protein>
    <submittedName>
        <fullName evidence="1">Uncharacterized protein</fullName>
    </submittedName>
</protein>
<dbReference type="Proteomes" id="UP000008068">
    <property type="component" value="Unassembled WGS sequence"/>
</dbReference>
<gene>
    <name evidence="1" type="ORF">CAEBREN_25821</name>
</gene>
<name>G0NS36_CAEBE</name>
<dbReference type="HOGENOM" id="CLU_1628488_0_0_1"/>
<dbReference type="InParanoid" id="G0NS36"/>
<dbReference type="AlphaFoldDB" id="G0NS36"/>
<evidence type="ECO:0000313" key="2">
    <source>
        <dbReference type="Proteomes" id="UP000008068"/>
    </source>
</evidence>
<sequence>MNAYHHYEDYADRLAFRCSMNGSNATTMEYDAWSCSVWTPRLFAVQWSRTFFSTGLKRWQVLFPLLNNCNHFQCLFSTIDSIYTAAKRRVPEMASIIEVMINEQVVEWNVQNPKGPTYLDLHGMTGQGAKDYVARRDPGRNGCSKSDRAITPGMECPKLRRNF</sequence>
<reference evidence="2" key="1">
    <citation type="submission" date="2011-07" db="EMBL/GenBank/DDBJ databases">
        <authorList>
            <consortium name="Caenorhabditis brenneri Sequencing and Analysis Consortium"/>
            <person name="Wilson R.K."/>
        </authorList>
    </citation>
    <scope>NUCLEOTIDE SEQUENCE [LARGE SCALE GENOMIC DNA]</scope>
    <source>
        <strain evidence="2">PB2801</strain>
    </source>
</reference>
<keyword evidence="2" id="KW-1185">Reference proteome</keyword>
<evidence type="ECO:0000313" key="1">
    <source>
        <dbReference type="EMBL" id="EGT36435.1"/>
    </source>
</evidence>
<accession>G0NS36</accession>
<dbReference type="EMBL" id="GL379935">
    <property type="protein sequence ID" value="EGT36435.1"/>
    <property type="molecule type" value="Genomic_DNA"/>
</dbReference>
<proteinExistence type="predicted"/>
<organism evidence="2">
    <name type="scientific">Caenorhabditis brenneri</name>
    <name type="common">Nematode worm</name>
    <dbReference type="NCBI Taxonomy" id="135651"/>
    <lineage>
        <taxon>Eukaryota</taxon>
        <taxon>Metazoa</taxon>
        <taxon>Ecdysozoa</taxon>
        <taxon>Nematoda</taxon>
        <taxon>Chromadorea</taxon>
        <taxon>Rhabditida</taxon>
        <taxon>Rhabditina</taxon>
        <taxon>Rhabditomorpha</taxon>
        <taxon>Rhabditoidea</taxon>
        <taxon>Rhabditidae</taxon>
        <taxon>Peloderinae</taxon>
        <taxon>Caenorhabditis</taxon>
    </lineage>
</organism>